<comment type="similarity">
    <text evidence="3">Belongs to the ubiquitin-activating E1 family.</text>
</comment>
<keyword evidence="5" id="KW-0539">Nucleus</keyword>
<dbReference type="InterPro" id="IPR035985">
    <property type="entry name" value="Ubiquitin-activating_enz"/>
</dbReference>
<dbReference type="InterPro" id="IPR000594">
    <property type="entry name" value="ThiF_NAD_FAD-bd"/>
</dbReference>
<keyword evidence="9" id="KW-1185">Reference proteome</keyword>
<dbReference type="PRINTS" id="PR01849">
    <property type="entry name" value="UBIQUITINACT"/>
</dbReference>
<dbReference type="GO" id="GO:0031510">
    <property type="term" value="C:SUMO activating enzyme complex"/>
    <property type="evidence" value="ECO:0007669"/>
    <property type="project" value="TreeGrafter"/>
</dbReference>
<dbReference type="RefSeq" id="XP_062622596.1">
    <property type="nucleotide sequence ID" value="XM_062766612.1"/>
</dbReference>
<dbReference type="Proteomes" id="UP000827549">
    <property type="component" value="Chromosome 1"/>
</dbReference>
<comment type="pathway">
    <text evidence="2">Protein modification; protein sumoylation.</text>
</comment>
<dbReference type="GeneID" id="87803450"/>
<gene>
    <name evidence="8" type="primary">SAE1</name>
    <name evidence="8" type="ORF">LOC62_01G000191</name>
</gene>
<organism evidence="8 9">
    <name type="scientific">Vanrija pseudolonga</name>
    <dbReference type="NCBI Taxonomy" id="143232"/>
    <lineage>
        <taxon>Eukaryota</taxon>
        <taxon>Fungi</taxon>
        <taxon>Dikarya</taxon>
        <taxon>Basidiomycota</taxon>
        <taxon>Agaricomycotina</taxon>
        <taxon>Tremellomycetes</taxon>
        <taxon>Trichosporonales</taxon>
        <taxon>Trichosporonaceae</taxon>
        <taxon>Vanrija</taxon>
    </lineage>
</organism>
<dbReference type="AlphaFoldDB" id="A0AAF0Y1W5"/>
<reference evidence="8" key="1">
    <citation type="submission" date="2023-10" db="EMBL/GenBank/DDBJ databases">
        <authorList>
            <person name="Noh H."/>
        </authorList>
    </citation>
    <scope>NUCLEOTIDE SEQUENCE</scope>
    <source>
        <strain evidence="8">DUCC4014</strain>
    </source>
</reference>
<dbReference type="Pfam" id="PF00899">
    <property type="entry name" value="ThiF"/>
    <property type="match status" value="1"/>
</dbReference>
<accession>A0AAF0Y1W5</accession>
<dbReference type="InterPro" id="IPR045886">
    <property type="entry name" value="ThiF/MoeB/HesA"/>
</dbReference>
<dbReference type="GO" id="GO:0005737">
    <property type="term" value="C:cytoplasm"/>
    <property type="evidence" value="ECO:0007669"/>
    <property type="project" value="TreeGrafter"/>
</dbReference>
<dbReference type="GO" id="GO:0019948">
    <property type="term" value="F:SUMO activating enzyme activity"/>
    <property type="evidence" value="ECO:0007669"/>
    <property type="project" value="TreeGrafter"/>
</dbReference>
<keyword evidence="4" id="KW-0833">Ubl conjugation pathway</keyword>
<evidence type="ECO:0000256" key="1">
    <source>
        <dbReference type="ARBA" id="ARBA00004123"/>
    </source>
</evidence>
<protein>
    <recommendedName>
        <fullName evidence="6">Ubiquitin-like 1-activating enzyme E1A</fullName>
    </recommendedName>
</protein>
<dbReference type="EMBL" id="CP086714">
    <property type="protein sequence ID" value="WOO76564.1"/>
    <property type="molecule type" value="Genomic_DNA"/>
</dbReference>
<evidence type="ECO:0000313" key="9">
    <source>
        <dbReference type="Proteomes" id="UP000827549"/>
    </source>
</evidence>
<evidence type="ECO:0000256" key="2">
    <source>
        <dbReference type="ARBA" id="ARBA00004718"/>
    </source>
</evidence>
<evidence type="ECO:0000313" key="8">
    <source>
        <dbReference type="EMBL" id="WOO76564.1"/>
    </source>
</evidence>
<feature type="domain" description="THIF-type NAD/FAD binding fold" evidence="7">
    <location>
        <begin position="21"/>
        <end position="351"/>
    </location>
</feature>
<sequence length="371" mass="39481">MASETPTASNGHITEDEASLYDRQIRLWGLEAQTKMRSSTVLVLSLRGVAHELIKNIVLAGIGRLIVADGEKVTEEDLGSGFLFQEEAGAVGTERTAAALPQIASLNPLVSLTARPSLAPFVTEDGSDEDAIAAFLREEKVDVVVACDLSFKQMEAIDAGARKAGSMFYGAGTYGFYGYVFADLGKEYEFVVSPKGLPNETPVLEKKTAAFASLASVVDRSKWDLPATQVAEGGSPFRGLTRNNSKGQQPGLVIGLLALWEFEKRHGSLPTGAEGQQAEITAIAEELRKELAINEKALPAVDASVIEHLSSHATHFFPPTLAILGGLLAQDVLRVLSHKDTPIINLLSVDSLGGVGTVTRWAMAEPVDAAV</sequence>
<dbReference type="GO" id="GO:0016925">
    <property type="term" value="P:protein sumoylation"/>
    <property type="evidence" value="ECO:0007669"/>
    <property type="project" value="TreeGrafter"/>
</dbReference>
<dbReference type="SUPFAM" id="SSF69572">
    <property type="entry name" value="Activating enzymes of the ubiquitin-like proteins"/>
    <property type="match status" value="1"/>
</dbReference>
<evidence type="ECO:0000259" key="7">
    <source>
        <dbReference type="Pfam" id="PF00899"/>
    </source>
</evidence>
<dbReference type="PANTHER" id="PTHR10953">
    <property type="entry name" value="UBIQUITIN-ACTIVATING ENZYME E1"/>
    <property type="match status" value="1"/>
</dbReference>
<proteinExistence type="inferred from homology"/>
<dbReference type="InterPro" id="IPR000011">
    <property type="entry name" value="UBQ/SUMO-activ_enz_E1-like"/>
</dbReference>
<name>A0AAF0Y1W5_9TREE</name>
<evidence type="ECO:0000256" key="5">
    <source>
        <dbReference type="ARBA" id="ARBA00023242"/>
    </source>
</evidence>
<evidence type="ECO:0000256" key="4">
    <source>
        <dbReference type="ARBA" id="ARBA00022786"/>
    </source>
</evidence>
<evidence type="ECO:0000256" key="6">
    <source>
        <dbReference type="ARBA" id="ARBA00044354"/>
    </source>
</evidence>
<comment type="subcellular location">
    <subcellularLocation>
        <location evidence="1">Nucleus</location>
    </subcellularLocation>
</comment>
<dbReference type="PANTHER" id="PTHR10953:SF162">
    <property type="entry name" value="SUMO-ACTIVATING ENZYME SUBUNIT 1"/>
    <property type="match status" value="1"/>
</dbReference>
<evidence type="ECO:0000256" key="3">
    <source>
        <dbReference type="ARBA" id="ARBA00005673"/>
    </source>
</evidence>
<dbReference type="Gene3D" id="3.40.50.720">
    <property type="entry name" value="NAD(P)-binding Rossmann-like Domain"/>
    <property type="match status" value="1"/>
</dbReference>